<reference evidence="2 3" key="1">
    <citation type="submission" date="2020-08" db="EMBL/GenBank/DDBJ databases">
        <title>Croceimicrobium hydrocarbonivorans gen. nov., sp. nov., a novel marine bacterium isolated from a bacterial consortium that degrades polyethylene terephthalate.</title>
        <authorList>
            <person name="Liu R."/>
        </authorList>
    </citation>
    <scope>NUCLEOTIDE SEQUENCE [LARGE SCALE GENOMIC DNA]</scope>
    <source>
        <strain evidence="2 3">A20-9</strain>
    </source>
</reference>
<dbReference type="Pfam" id="PF20094">
    <property type="entry name" value="GWxTD_dom"/>
    <property type="match status" value="1"/>
</dbReference>
<dbReference type="EMBL" id="CP060139">
    <property type="protein sequence ID" value="QNR24505.1"/>
    <property type="molecule type" value="Genomic_DNA"/>
</dbReference>
<protein>
    <submittedName>
        <fullName evidence="2">GWxTD domain-containing protein</fullName>
    </submittedName>
</protein>
<dbReference type="RefSeq" id="WP_210759032.1">
    <property type="nucleotide sequence ID" value="NZ_CP060139.1"/>
</dbReference>
<evidence type="ECO:0000313" key="2">
    <source>
        <dbReference type="EMBL" id="QNR24505.1"/>
    </source>
</evidence>
<dbReference type="Proteomes" id="UP000516305">
    <property type="component" value="Chromosome"/>
</dbReference>
<feature type="domain" description="GWxTD" evidence="1">
    <location>
        <begin position="240"/>
        <end position="415"/>
    </location>
</feature>
<keyword evidence="3" id="KW-1185">Reference proteome</keyword>
<dbReference type="InterPro" id="IPR030959">
    <property type="entry name" value="GWxTD_dom"/>
</dbReference>
<name>A0A7H0VFK7_9FLAO</name>
<accession>A0A7H0VFK7</accession>
<evidence type="ECO:0000313" key="3">
    <source>
        <dbReference type="Proteomes" id="UP000516305"/>
    </source>
</evidence>
<gene>
    <name evidence="2" type="ORF">H4K34_01285</name>
</gene>
<proteinExistence type="predicted"/>
<organism evidence="2 3">
    <name type="scientific">Croceimicrobium hydrocarbonivorans</name>
    <dbReference type="NCBI Taxonomy" id="2761580"/>
    <lineage>
        <taxon>Bacteria</taxon>
        <taxon>Pseudomonadati</taxon>
        <taxon>Bacteroidota</taxon>
        <taxon>Flavobacteriia</taxon>
        <taxon>Flavobacteriales</taxon>
        <taxon>Owenweeksiaceae</taxon>
        <taxon>Croceimicrobium</taxon>
    </lineage>
</organism>
<evidence type="ECO:0000259" key="1">
    <source>
        <dbReference type="Pfam" id="PF20094"/>
    </source>
</evidence>
<sequence length="444" mass="52700">MYKRLVFALLFVGLWQCRGPEGLQTNNLSYLYNKQEVGLRPKFNIHPISDTLFEVHYQVQSDNFLFSRPTDESDYEARIKIEYRLLPSIESTTLLDSGWVHIDHRVPKVKNEILEGQFNLHMPEDLEKAMLYLKVYDLNRGSSQANFQWINNSNYNSPSYFELLDSNDRLLFKSHIPAGLPFKIRHCLLDNKEIYVSHYRREFPLALPPYSSSQDESFDIKPDTTFLVPTNHLLSFREPGFYHFRLDTSQWQGFTVQYFYPGFPLVGNHQQMAEPLRYLTTQKEYAEMQALMNQPEALRKWIDDFWIRKGGSSERAKSLVAAYYQRVEEANKHFSSYLEGWKTDRGIVYIIYGPPNAVYRSSTGEAWVYGNENSSLSYYFNFLHLDNPFSDNDYSMERSNQYRYGWGQAIEAWRRGHIYNSKDIRREQDDYDQLQYRSRSPMWY</sequence>
<dbReference type="AlphaFoldDB" id="A0A7H0VFK7"/>
<dbReference type="KEGG" id="chyd:H4K34_01285"/>
<dbReference type="NCBIfam" id="TIGR04514">
    <property type="entry name" value="GWxTD_dom"/>
    <property type="match status" value="1"/>
</dbReference>